<evidence type="ECO:0000313" key="4">
    <source>
        <dbReference type="EMBL" id="TQN68612.1"/>
    </source>
</evidence>
<dbReference type="GO" id="GO:0005829">
    <property type="term" value="C:cytosol"/>
    <property type="evidence" value="ECO:0007669"/>
    <property type="project" value="TreeGrafter"/>
</dbReference>
<dbReference type="Gene3D" id="3.90.79.10">
    <property type="entry name" value="Nucleoside Triphosphate Pyrophosphohydrolase"/>
    <property type="match status" value="1"/>
</dbReference>
<dbReference type="PROSITE" id="PS51462">
    <property type="entry name" value="NUDIX"/>
    <property type="match status" value="1"/>
</dbReference>
<keyword evidence="5" id="KW-1185">Reference proteome</keyword>
<dbReference type="AlphaFoldDB" id="A0A5Q4BNN9"/>
<dbReference type="GO" id="GO:0006203">
    <property type="term" value="P:dGTP catabolic process"/>
    <property type="evidence" value="ECO:0007669"/>
    <property type="project" value="TreeGrafter"/>
</dbReference>
<accession>A0A5Q4BNN9</accession>
<dbReference type="InterPro" id="IPR020084">
    <property type="entry name" value="NUDIX_hydrolase_CS"/>
</dbReference>
<feature type="domain" description="Nudix hydrolase" evidence="3">
    <location>
        <begin position="21"/>
        <end position="154"/>
    </location>
</feature>
<gene>
    <name evidence="4" type="primary">NUDT1-1</name>
    <name evidence="4" type="ORF">CSHISOI_06855</name>
</gene>
<dbReference type="PROSITE" id="PS00893">
    <property type="entry name" value="NUDIX_BOX"/>
    <property type="match status" value="1"/>
</dbReference>
<evidence type="ECO:0000259" key="3">
    <source>
        <dbReference type="PROSITE" id="PS51462"/>
    </source>
</evidence>
<sequence length="169" mass="18899">MPADQPASSRQDKMTPNPFAHPRVGVSVIVQREDGRIVVGKRESSHGAGTQQLPGGHLEFGESFFACAERETLEETGLRVRAVKLLTVTNDVFEDLGKHYATIFVRCEMVDADAEPIALEPEKCSGWYWKTWEEIREINEAAKRGDGGAKLFLLLRHLLEEHPTLETSL</sequence>
<reference evidence="4 5" key="1">
    <citation type="journal article" date="2019" name="Sci. Rep.">
        <title>Colletotrichum shisoi sp. nov., an anthracnose pathogen of Perilla frutescens in Japan: molecular phylogenetic, morphological and genomic evidence.</title>
        <authorList>
            <person name="Gan P."/>
            <person name="Tsushima A."/>
            <person name="Hiroyama R."/>
            <person name="Narusaka M."/>
            <person name="Takano Y."/>
            <person name="Narusaka Y."/>
            <person name="Kawaradani M."/>
            <person name="Damm U."/>
            <person name="Shirasu K."/>
        </authorList>
    </citation>
    <scope>NUCLEOTIDE SEQUENCE [LARGE SCALE GENOMIC DNA]</scope>
    <source>
        <strain evidence="4 5">PG-2018a</strain>
    </source>
</reference>
<dbReference type="EMBL" id="PUHP01000666">
    <property type="protein sequence ID" value="TQN68612.1"/>
    <property type="molecule type" value="Genomic_DNA"/>
</dbReference>
<dbReference type="OrthoDB" id="447842at2759"/>
<dbReference type="FunFam" id="3.90.79.10:FF:000060">
    <property type="entry name" value="Nudix hydrolase 1"/>
    <property type="match status" value="1"/>
</dbReference>
<dbReference type="Pfam" id="PF00293">
    <property type="entry name" value="NUDIX"/>
    <property type="match status" value="1"/>
</dbReference>
<organism evidence="4 5">
    <name type="scientific">Colletotrichum shisoi</name>
    <dbReference type="NCBI Taxonomy" id="2078593"/>
    <lineage>
        <taxon>Eukaryota</taxon>
        <taxon>Fungi</taxon>
        <taxon>Dikarya</taxon>
        <taxon>Ascomycota</taxon>
        <taxon>Pezizomycotina</taxon>
        <taxon>Sordariomycetes</taxon>
        <taxon>Hypocreomycetidae</taxon>
        <taxon>Glomerellales</taxon>
        <taxon>Glomerellaceae</taxon>
        <taxon>Colletotrichum</taxon>
        <taxon>Colletotrichum destructivum species complex</taxon>
    </lineage>
</organism>
<dbReference type="GO" id="GO:0035539">
    <property type="term" value="F:8-oxo-7,8-dihydrodeoxyguanosine triphosphate pyrophosphatase activity"/>
    <property type="evidence" value="ECO:0007669"/>
    <property type="project" value="TreeGrafter"/>
</dbReference>
<proteinExistence type="predicted"/>
<dbReference type="SUPFAM" id="SSF55811">
    <property type="entry name" value="Nudix"/>
    <property type="match status" value="1"/>
</dbReference>
<dbReference type="InterPro" id="IPR015797">
    <property type="entry name" value="NUDIX_hydrolase-like_dom_sf"/>
</dbReference>
<dbReference type="PANTHER" id="PTHR16099">
    <property type="entry name" value="8-OXO-DGTP DIPHOSPHATES NUDT15"/>
    <property type="match status" value="1"/>
</dbReference>
<dbReference type="PANTHER" id="PTHR16099:SF5">
    <property type="entry name" value="NUCLEOTIDE TRIPHOSPHATE DIPHOSPHATASE NUDT15"/>
    <property type="match status" value="1"/>
</dbReference>
<protein>
    <submittedName>
        <fullName evidence="4">Nudix hydrolase 1</fullName>
    </submittedName>
</protein>
<evidence type="ECO:0000313" key="5">
    <source>
        <dbReference type="Proteomes" id="UP000326340"/>
    </source>
</evidence>
<dbReference type="CDD" id="cd04678">
    <property type="entry name" value="NUDIX_MTH2_Nudt15"/>
    <property type="match status" value="1"/>
</dbReference>
<evidence type="ECO:0000256" key="1">
    <source>
        <dbReference type="ARBA" id="ARBA00022801"/>
    </source>
</evidence>
<comment type="caution">
    <text evidence="4">The sequence shown here is derived from an EMBL/GenBank/DDBJ whole genome shotgun (WGS) entry which is preliminary data.</text>
</comment>
<keyword evidence="1 4" id="KW-0378">Hydrolase</keyword>
<dbReference type="InterPro" id="IPR000086">
    <property type="entry name" value="NUDIX_hydrolase_dom"/>
</dbReference>
<dbReference type="Proteomes" id="UP000326340">
    <property type="component" value="Unassembled WGS sequence"/>
</dbReference>
<feature type="region of interest" description="Disordered" evidence="2">
    <location>
        <begin position="1"/>
        <end position="22"/>
    </location>
</feature>
<name>A0A5Q4BNN9_9PEZI</name>
<evidence type="ECO:0000256" key="2">
    <source>
        <dbReference type="SAM" id="MobiDB-lite"/>
    </source>
</evidence>